<dbReference type="Pfam" id="PF00892">
    <property type="entry name" value="EamA"/>
    <property type="match status" value="2"/>
</dbReference>
<feature type="domain" description="EamA" evidence="7">
    <location>
        <begin position="84"/>
        <end position="217"/>
    </location>
</feature>
<organism evidence="8 9">
    <name type="scientific">Spirodela intermedia</name>
    <name type="common">Intermediate duckweed</name>
    <dbReference type="NCBI Taxonomy" id="51605"/>
    <lineage>
        <taxon>Eukaryota</taxon>
        <taxon>Viridiplantae</taxon>
        <taxon>Streptophyta</taxon>
        <taxon>Embryophyta</taxon>
        <taxon>Tracheophyta</taxon>
        <taxon>Spermatophyta</taxon>
        <taxon>Magnoliopsida</taxon>
        <taxon>Liliopsida</taxon>
        <taxon>Araceae</taxon>
        <taxon>Lemnoideae</taxon>
        <taxon>Spirodela</taxon>
    </lineage>
</organism>
<dbReference type="AlphaFoldDB" id="A0A7I8LAH1"/>
<proteinExistence type="inferred from homology"/>
<gene>
    <name evidence="8" type="ORF">SI8410_13017667</name>
</gene>
<evidence type="ECO:0000313" key="9">
    <source>
        <dbReference type="Proteomes" id="UP000663760"/>
    </source>
</evidence>
<feature type="transmembrane region" description="Helical" evidence="6">
    <location>
        <begin position="148"/>
        <end position="166"/>
    </location>
</feature>
<feature type="transmembrane region" description="Helical" evidence="6">
    <location>
        <begin position="172"/>
        <end position="193"/>
    </location>
</feature>
<comment type="subcellular location">
    <subcellularLocation>
        <location evidence="1">Membrane</location>
        <topology evidence="1">Multi-pass membrane protein</topology>
    </subcellularLocation>
</comment>
<dbReference type="GO" id="GO:0016020">
    <property type="term" value="C:membrane"/>
    <property type="evidence" value="ECO:0007669"/>
    <property type="project" value="UniProtKB-SubCell"/>
</dbReference>
<sequence>MVEPNGREEAAPAAIVAVTVADAEEQISPLLPDVQGGRKMSIFSVSDPNTRRRLPKESILGDNETEVTFFLQLIFWMWSGSRYSGLLCIASSSAIYCIMEVFTDTFSGRSIPLLEVVFVRCTILSILSLLWVKSAGKTVFETRKTRNLLLLRALTGCLSLICFIYSMQNLPLSYAVVVNFSTPLMASIAARIILQEKLGVIDIGGLLCGFMGLLITFQEKRFMLGELSENAGLTTSGGGHHIYPVLGGMLSSAAAGISYCLIRAATKSSDQPVSSVLAFGVLASSVSAICIFCFQEFVVPDLLTFFLMVILGVLAFFAEVFLARGLQLEKISKATTIQYLKVLLSQMWAISLSRSSPSFSRSVGLVFIFASGCIILCSKRTERETEMGS</sequence>
<dbReference type="PANTHER" id="PTHR22911">
    <property type="entry name" value="ACYL-MALONYL CONDENSING ENZYME-RELATED"/>
    <property type="match status" value="1"/>
</dbReference>
<evidence type="ECO:0000313" key="8">
    <source>
        <dbReference type="EMBL" id="CAA7406989.1"/>
    </source>
</evidence>
<evidence type="ECO:0000256" key="5">
    <source>
        <dbReference type="ARBA" id="ARBA00023136"/>
    </source>
</evidence>
<name>A0A7I8LAH1_SPIIN</name>
<evidence type="ECO:0000256" key="2">
    <source>
        <dbReference type="ARBA" id="ARBA00007635"/>
    </source>
</evidence>
<keyword evidence="5 6" id="KW-0472">Membrane</keyword>
<evidence type="ECO:0000256" key="4">
    <source>
        <dbReference type="ARBA" id="ARBA00022989"/>
    </source>
</evidence>
<evidence type="ECO:0000259" key="7">
    <source>
        <dbReference type="Pfam" id="PF00892"/>
    </source>
</evidence>
<dbReference type="InterPro" id="IPR000620">
    <property type="entry name" value="EamA_dom"/>
</dbReference>
<keyword evidence="3 6" id="KW-0812">Transmembrane</keyword>
<feature type="transmembrane region" description="Helical" evidence="6">
    <location>
        <begin position="83"/>
        <end position="102"/>
    </location>
</feature>
<evidence type="ECO:0000256" key="3">
    <source>
        <dbReference type="ARBA" id="ARBA00022692"/>
    </source>
</evidence>
<feature type="transmembrane region" description="Helical" evidence="6">
    <location>
        <begin position="117"/>
        <end position="136"/>
    </location>
</feature>
<keyword evidence="4 6" id="KW-1133">Transmembrane helix</keyword>
<evidence type="ECO:0000256" key="1">
    <source>
        <dbReference type="ARBA" id="ARBA00004141"/>
    </source>
</evidence>
<feature type="domain" description="EamA" evidence="7">
    <location>
        <begin position="245"/>
        <end position="376"/>
    </location>
</feature>
<comment type="similarity">
    <text evidence="2">Belongs to the drug/metabolite transporter (DMT) superfamily. Plant drug/metabolite exporter (P-DME) (TC 2.A.7.4) family.</text>
</comment>
<accession>A0A7I8LAH1</accession>
<feature type="transmembrane region" description="Helical" evidence="6">
    <location>
        <begin position="200"/>
        <end position="217"/>
    </location>
</feature>
<dbReference type="EMBL" id="LR746276">
    <property type="protein sequence ID" value="CAA7406989.1"/>
    <property type="molecule type" value="Genomic_DNA"/>
</dbReference>
<reference evidence="8" key="1">
    <citation type="submission" date="2020-02" db="EMBL/GenBank/DDBJ databases">
        <authorList>
            <person name="Scholz U."/>
            <person name="Mascher M."/>
            <person name="Fiebig A."/>
        </authorList>
    </citation>
    <scope>NUCLEOTIDE SEQUENCE</scope>
</reference>
<protein>
    <recommendedName>
        <fullName evidence="7">EamA domain-containing protein</fullName>
    </recommendedName>
</protein>
<dbReference type="PANTHER" id="PTHR22911:SF6">
    <property type="entry name" value="SOLUTE CARRIER FAMILY 35 MEMBER G1"/>
    <property type="match status" value="1"/>
</dbReference>
<feature type="transmembrane region" description="Helical" evidence="6">
    <location>
        <begin position="242"/>
        <end position="262"/>
    </location>
</feature>
<feature type="transmembrane region" description="Helical" evidence="6">
    <location>
        <begin position="303"/>
        <end position="322"/>
    </location>
</feature>
<feature type="transmembrane region" description="Helical" evidence="6">
    <location>
        <begin position="274"/>
        <end position="297"/>
    </location>
</feature>
<dbReference type="Gene3D" id="1.10.3730.20">
    <property type="match status" value="1"/>
</dbReference>
<dbReference type="Proteomes" id="UP000663760">
    <property type="component" value="Chromosome 13"/>
</dbReference>
<dbReference type="OrthoDB" id="306876at2759"/>
<evidence type="ECO:0000256" key="6">
    <source>
        <dbReference type="SAM" id="Phobius"/>
    </source>
</evidence>
<dbReference type="SUPFAM" id="SSF103481">
    <property type="entry name" value="Multidrug resistance efflux transporter EmrE"/>
    <property type="match status" value="2"/>
</dbReference>
<keyword evidence="9" id="KW-1185">Reference proteome</keyword>
<dbReference type="InterPro" id="IPR037185">
    <property type="entry name" value="EmrE-like"/>
</dbReference>